<dbReference type="AlphaFoldDB" id="A0A165C4D8"/>
<comment type="subcellular location">
    <subcellularLocation>
        <location evidence="1">Membrane</location>
        <topology evidence="1">Multi-pass membrane protein</topology>
    </subcellularLocation>
</comment>
<accession>A0A165C4D8</accession>
<evidence type="ECO:0000256" key="7">
    <source>
        <dbReference type="SAM" id="Phobius"/>
    </source>
</evidence>
<feature type="transmembrane region" description="Helical" evidence="7">
    <location>
        <begin position="148"/>
        <end position="167"/>
    </location>
</feature>
<dbReference type="EMBL" id="KV424207">
    <property type="protein sequence ID" value="KZT50224.1"/>
    <property type="molecule type" value="Genomic_DNA"/>
</dbReference>
<organism evidence="8 9">
    <name type="scientific">Calocera cornea HHB12733</name>
    <dbReference type="NCBI Taxonomy" id="1353952"/>
    <lineage>
        <taxon>Eukaryota</taxon>
        <taxon>Fungi</taxon>
        <taxon>Dikarya</taxon>
        <taxon>Basidiomycota</taxon>
        <taxon>Agaricomycotina</taxon>
        <taxon>Dacrymycetes</taxon>
        <taxon>Dacrymycetales</taxon>
        <taxon>Dacrymycetaceae</taxon>
        <taxon>Calocera</taxon>
    </lineage>
</organism>
<dbReference type="InterPro" id="IPR023271">
    <property type="entry name" value="Aquaporin-like"/>
</dbReference>
<protein>
    <submittedName>
        <fullName evidence="8">Aquaporin-like protein</fullName>
    </submittedName>
</protein>
<evidence type="ECO:0000313" key="9">
    <source>
        <dbReference type="Proteomes" id="UP000076842"/>
    </source>
</evidence>
<evidence type="ECO:0000256" key="5">
    <source>
        <dbReference type="ARBA" id="ARBA00023136"/>
    </source>
</evidence>
<dbReference type="OrthoDB" id="3222at2759"/>
<evidence type="ECO:0000256" key="4">
    <source>
        <dbReference type="ARBA" id="ARBA00022989"/>
    </source>
</evidence>
<gene>
    <name evidence="8" type="ORF">CALCODRAFT_488875</name>
</gene>
<keyword evidence="6" id="KW-0813">Transport</keyword>
<dbReference type="Gene3D" id="1.20.1080.10">
    <property type="entry name" value="Glycerol uptake facilitator protein"/>
    <property type="match status" value="1"/>
</dbReference>
<feature type="transmembrane region" description="Helical" evidence="7">
    <location>
        <begin position="12"/>
        <end position="33"/>
    </location>
</feature>
<proteinExistence type="inferred from homology"/>
<dbReference type="InParanoid" id="A0A165C4D8"/>
<keyword evidence="5 7" id="KW-0472">Membrane</keyword>
<name>A0A165C4D8_9BASI</name>
<feature type="transmembrane region" description="Helical" evidence="7">
    <location>
        <begin position="62"/>
        <end position="81"/>
    </location>
</feature>
<dbReference type="Proteomes" id="UP000076842">
    <property type="component" value="Unassembled WGS sequence"/>
</dbReference>
<reference evidence="8 9" key="1">
    <citation type="journal article" date="2016" name="Mol. Biol. Evol.">
        <title>Comparative Genomics of Early-Diverging Mushroom-Forming Fungi Provides Insights into the Origins of Lignocellulose Decay Capabilities.</title>
        <authorList>
            <person name="Nagy L.G."/>
            <person name="Riley R."/>
            <person name="Tritt A."/>
            <person name="Adam C."/>
            <person name="Daum C."/>
            <person name="Floudas D."/>
            <person name="Sun H."/>
            <person name="Yadav J.S."/>
            <person name="Pangilinan J."/>
            <person name="Larsson K.H."/>
            <person name="Matsuura K."/>
            <person name="Barry K."/>
            <person name="Labutti K."/>
            <person name="Kuo R."/>
            <person name="Ohm R.A."/>
            <person name="Bhattacharya S.S."/>
            <person name="Shirouzu T."/>
            <person name="Yoshinaga Y."/>
            <person name="Martin F.M."/>
            <person name="Grigoriev I.V."/>
            <person name="Hibbett D.S."/>
        </authorList>
    </citation>
    <scope>NUCLEOTIDE SEQUENCE [LARGE SCALE GENOMIC DNA]</scope>
    <source>
        <strain evidence="8 9">HHB12733</strain>
    </source>
</reference>
<comment type="similarity">
    <text evidence="2 6">Belongs to the MIP/aquaporin (TC 1.A.8) family.</text>
</comment>
<dbReference type="GO" id="GO:0005886">
    <property type="term" value="C:plasma membrane"/>
    <property type="evidence" value="ECO:0007669"/>
    <property type="project" value="TreeGrafter"/>
</dbReference>
<keyword evidence="3 6" id="KW-0812">Transmembrane</keyword>
<sequence>MASLLADWKNDLAAAGFEFVGTVTFLLLGLGPIQAAGLSKQQFPTSAGVDAGPTPPLPIDQMMYASAGLGIGLIVAAWLFFRVTGALFNPNISTALLAVGVIGPLRWLFYCTAQMAGAIVASAILKGLMPGPLNVNTVPGQGVNRAQALFTEMFMTCFLTLSVLMLAVEKHKSTPIAPIGVGLTLFACELWALNITGGSLNTARSFGPSVISGFLNNHWIYWLGPTMGAGLAVLIYLAIKRSEYWTLAPDQDAQDYKKSPDP</sequence>
<keyword evidence="9" id="KW-1185">Reference proteome</keyword>
<dbReference type="PANTHER" id="PTHR19139:SF199">
    <property type="entry name" value="MIP17260P"/>
    <property type="match status" value="1"/>
</dbReference>
<evidence type="ECO:0000313" key="8">
    <source>
        <dbReference type="EMBL" id="KZT50224.1"/>
    </source>
</evidence>
<keyword evidence="4 7" id="KW-1133">Transmembrane helix</keyword>
<dbReference type="GO" id="GO:0015250">
    <property type="term" value="F:water channel activity"/>
    <property type="evidence" value="ECO:0007669"/>
    <property type="project" value="TreeGrafter"/>
</dbReference>
<feature type="transmembrane region" description="Helical" evidence="7">
    <location>
        <begin position="219"/>
        <end position="239"/>
    </location>
</feature>
<dbReference type="SUPFAM" id="SSF81338">
    <property type="entry name" value="Aquaporin-like"/>
    <property type="match status" value="1"/>
</dbReference>
<dbReference type="PANTHER" id="PTHR19139">
    <property type="entry name" value="AQUAPORIN TRANSPORTER"/>
    <property type="match status" value="1"/>
</dbReference>
<dbReference type="Pfam" id="PF00230">
    <property type="entry name" value="MIP"/>
    <property type="match status" value="1"/>
</dbReference>
<dbReference type="PRINTS" id="PR00783">
    <property type="entry name" value="MINTRINSICP"/>
</dbReference>
<feature type="transmembrane region" description="Helical" evidence="7">
    <location>
        <begin position="179"/>
        <end position="199"/>
    </location>
</feature>
<evidence type="ECO:0000256" key="2">
    <source>
        <dbReference type="ARBA" id="ARBA00006175"/>
    </source>
</evidence>
<evidence type="ECO:0000256" key="6">
    <source>
        <dbReference type="RuleBase" id="RU000477"/>
    </source>
</evidence>
<evidence type="ECO:0000256" key="3">
    <source>
        <dbReference type="ARBA" id="ARBA00022692"/>
    </source>
</evidence>
<dbReference type="InterPro" id="IPR000425">
    <property type="entry name" value="MIP"/>
</dbReference>
<dbReference type="STRING" id="1353952.A0A165C4D8"/>
<evidence type="ECO:0000256" key="1">
    <source>
        <dbReference type="ARBA" id="ARBA00004141"/>
    </source>
</evidence>
<dbReference type="InterPro" id="IPR034294">
    <property type="entry name" value="Aquaporin_transptr"/>
</dbReference>